<evidence type="ECO:0000256" key="4">
    <source>
        <dbReference type="ARBA" id="ARBA00022679"/>
    </source>
</evidence>
<reference evidence="8 9" key="1">
    <citation type="submission" date="2023-06" db="EMBL/GenBank/DDBJ databases">
        <title>Thiopseudomonas sp. CY1220 draft genome sequence.</title>
        <authorList>
            <person name="Zhao G."/>
            <person name="An M."/>
        </authorList>
    </citation>
    <scope>NUCLEOTIDE SEQUENCE [LARGE SCALE GENOMIC DNA]</scope>
    <source>
        <strain evidence="8 9">CY1220</strain>
    </source>
</reference>
<keyword evidence="9" id="KW-1185">Reference proteome</keyword>
<sequence>MEKLKMHSKDLSQDNLAKIQAAFPNCVTERQNAQGQIELAIDFDLLRQELSANIVEGPQERYRLDWPGKREAMLTANAPIAKTLRPAREESVNFDDTENLFIEGDNLDALKLLQETYLGKVKMIYIDPPYNTGNDFVYEDDFAESTEEFLQRSNQKDEQGNRLVSNSESNGRFHSDWLSMMLPRLKLARNLLRDDGVIFISIDDGEQAALKKLCDEIFGEKNFVSNIVWQKKYSVSNDDPGIAAMHDHILCYRKSGNFERSLFPRSEKQLERYKNPDGDPRGLWTSGEYVSSKTRLERPTLWYSIKHPKTGEDVWPEENAVWRYSQEKHLELEKDNRLYWGANFSYTKPRLKRFLAEIQDGVVPSTWWSYADAGHNDAGQKETAGLLGKKVFSTPKPIQLLQRILHVSNCIDSICMDFFAGSAASAHAVMQLNAEDGGNRKFIMVQLPEAVDEKHEAYKAGYKTIAEISKERIRRAGAQILEGDCHEDWNKDIGFRVLKVDTSNMQDVYYQPQQLKQNELFASVDNIKPDRSSEDLLFQVLLDWGVDLTLPIRRESIQGKEVFIVDDNALVACFEQGISEALIHELAALKPLRAVFRDNGFASDAVKVNVTQIFKQRSPITEVKAI</sequence>
<comment type="catalytic activity">
    <reaction evidence="6">
        <text>a 2'-deoxyadenosine in DNA + S-adenosyl-L-methionine = an N(6)-methyl-2'-deoxyadenosine in DNA + S-adenosyl-L-homocysteine + H(+)</text>
        <dbReference type="Rhea" id="RHEA:15197"/>
        <dbReference type="Rhea" id="RHEA-COMP:12418"/>
        <dbReference type="Rhea" id="RHEA-COMP:12419"/>
        <dbReference type="ChEBI" id="CHEBI:15378"/>
        <dbReference type="ChEBI" id="CHEBI:57856"/>
        <dbReference type="ChEBI" id="CHEBI:59789"/>
        <dbReference type="ChEBI" id="CHEBI:90615"/>
        <dbReference type="ChEBI" id="CHEBI:90616"/>
        <dbReference type="EC" id="2.1.1.72"/>
    </reaction>
</comment>
<comment type="caution">
    <text evidence="8">The sequence shown here is derived from an EMBL/GenBank/DDBJ whole genome shotgun (WGS) entry which is preliminary data.</text>
</comment>
<dbReference type="Proteomes" id="UP001241056">
    <property type="component" value="Unassembled WGS sequence"/>
</dbReference>
<organism evidence="8 9">
    <name type="scientific">Thiopseudomonas acetoxidans</name>
    <dbReference type="NCBI Taxonomy" id="3041622"/>
    <lineage>
        <taxon>Bacteria</taxon>
        <taxon>Pseudomonadati</taxon>
        <taxon>Pseudomonadota</taxon>
        <taxon>Gammaproteobacteria</taxon>
        <taxon>Pseudomonadales</taxon>
        <taxon>Pseudomonadaceae</taxon>
        <taxon>Thiopseudomonas</taxon>
    </lineage>
</organism>
<dbReference type="EC" id="2.1.1.72" evidence="2"/>
<gene>
    <name evidence="8" type="ORF">QEZ41_06310</name>
</gene>
<proteinExistence type="inferred from homology"/>
<evidence type="ECO:0000313" key="8">
    <source>
        <dbReference type="EMBL" id="MDM7857890.1"/>
    </source>
</evidence>
<evidence type="ECO:0000256" key="1">
    <source>
        <dbReference type="ARBA" id="ARBA00006594"/>
    </source>
</evidence>
<dbReference type="PROSITE" id="PS00092">
    <property type="entry name" value="N6_MTASE"/>
    <property type="match status" value="1"/>
</dbReference>
<evidence type="ECO:0000256" key="2">
    <source>
        <dbReference type="ARBA" id="ARBA00011900"/>
    </source>
</evidence>
<protein>
    <recommendedName>
        <fullName evidence="2">site-specific DNA-methyltransferase (adenine-specific)</fullName>
        <ecNumber evidence="2">2.1.1.72</ecNumber>
    </recommendedName>
</protein>
<evidence type="ECO:0000259" key="7">
    <source>
        <dbReference type="Pfam" id="PF01555"/>
    </source>
</evidence>
<evidence type="ECO:0000256" key="6">
    <source>
        <dbReference type="ARBA" id="ARBA00047942"/>
    </source>
</evidence>
<keyword evidence="4 8" id="KW-0808">Transferase</keyword>
<dbReference type="GO" id="GO:0008168">
    <property type="term" value="F:methyltransferase activity"/>
    <property type="evidence" value="ECO:0007669"/>
    <property type="project" value="UniProtKB-KW"/>
</dbReference>
<dbReference type="InterPro" id="IPR002941">
    <property type="entry name" value="DNA_methylase_N4/N6"/>
</dbReference>
<name>A0ABT7SNX7_9GAMM</name>
<dbReference type="InterPro" id="IPR029063">
    <property type="entry name" value="SAM-dependent_MTases_sf"/>
</dbReference>
<keyword evidence="5" id="KW-0949">S-adenosyl-L-methionine</keyword>
<dbReference type="InterPro" id="IPR002295">
    <property type="entry name" value="N4/N6-MTase_EcoPI_Mod-like"/>
</dbReference>
<evidence type="ECO:0000256" key="5">
    <source>
        <dbReference type="ARBA" id="ARBA00022691"/>
    </source>
</evidence>
<evidence type="ECO:0000256" key="3">
    <source>
        <dbReference type="ARBA" id="ARBA00022603"/>
    </source>
</evidence>
<dbReference type="Pfam" id="PF01555">
    <property type="entry name" value="N6_N4_Mtase"/>
    <property type="match status" value="1"/>
</dbReference>
<dbReference type="EMBL" id="JAUCDY010000006">
    <property type="protein sequence ID" value="MDM7857890.1"/>
    <property type="molecule type" value="Genomic_DNA"/>
</dbReference>
<dbReference type="PRINTS" id="PR00506">
    <property type="entry name" value="D21N6MTFRASE"/>
</dbReference>
<dbReference type="RefSeq" id="WP_289410549.1">
    <property type="nucleotide sequence ID" value="NZ_JAUCDY010000006.1"/>
</dbReference>
<dbReference type="Gene3D" id="3.40.50.150">
    <property type="entry name" value="Vaccinia Virus protein VP39"/>
    <property type="match status" value="1"/>
</dbReference>
<dbReference type="InterPro" id="IPR002052">
    <property type="entry name" value="DNA_methylase_N6_adenine_CS"/>
</dbReference>
<dbReference type="GO" id="GO:0032259">
    <property type="term" value="P:methylation"/>
    <property type="evidence" value="ECO:0007669"/>
    <property type="project" value="UniProtKB-KW"/>
</dbReference>
<dbReference type="SUPFAM" id="SSF53335">
    <property type="entry name" value="S-adenosyl-L-methionine-dependent methyltransferases"/>
    <property type="match status" value="1"/>
</dbReference>
<comment type="similarity">
    <text evidence="1">Belongs to the N(4)/N(6)-methyltransferase family.</text>
</comment>
<keyword evidence="3 8" id="KW-0489">Methyltransferase</keyword>
<accession>A0ABT7SNX7</accession>
<dbReference type="PIRSF" id="PIRSF015855">
    <property type="entry name" value="TypeIII_Mtase_mKpnI"/>
    <property type="match status" value="1"/>
</dbReference>
<feature type="domain" description="DNA methylase N-4/N-6" evidence="7">
    <location>
        <begin position="121"/>
        <end position="443"/>
    </location>
</feature>
<evidence type="ECO:0000313" key="9">
    <source>
        <dbReference type="Proteomes" id="UP001241056"/>
    </source>
</evidence>